<accession>F2NM33</accession>
<organism evidence="1 2">
    <name type="scientific">Marinithermus hydrothermalis (strain DSM 14884 / JCM 11576 / T1)</name>
    <dbReference type="NCBI Taxonomy" id="869210"/>
    <lineage>
        <taxon>Bacteria</taxon>
        <taxon>Thermotogati</taxon>
        <taxon>Deinococcota</taxon>
        <taxon>Deinococci</taxon>
        <taxon>Thermales</taxon>
        <taxon>Thermaceae</taxon>
        <taxon>Marinithermus</taxon>
    </lineage>
</organism>
<gene>
    <name evidence="1" type="ordered locus">Marky_0753</name>
</gene>
<dbReference type="EMBL" id="CP002630">
    <property type="protein sequence ID" value="AEB11503.1"/>
    <property type="molecule type" value="Genomic_DNA"/>
</dbReference>
<dbReference type="PANTHER" id="PTHR37953">
    <property type="entry name" value="UPF0127 PROTEIN MJ1496"/>
    <property type="match status" value="1"/>
</dbReference>
<protein>
    <recommendedName>
        <fullName evidence="3">DUF192 domain-containing protein</fullName>
    </recommendedName>
</protein>
<dbReference type="eggNOG" id="COG1430">
    <property type="taxonomic scope" value="Bacteria"/>
</dbReference>
<dbReference type="Pfam" id="PF02643">
    <property type="entry name" value="DUF192"/>
    <property type="match status" value="1"/>
</dbReference>
<name>F2NM33_MARHT</name>
<dbReference type="PANTHER" id="PTHR37953:SF1">
    <property type="entry name" value="UPF0127 PROTEIN MJ1496"/>
    <property type="match status" value="1"/>
</dbReference>
<evidence type="ECO:0000313" key="2">
    <source>
        <dbReference type="Proteomes" id="UP000007030"/>
    </source>
</evidence>
<evidence type="ECO:0000313" key="1">
    <source>
        <dbReference type="EMBL" id="AEB11503.1"/>
    </source>
</evidence>
<evidence type="ECO:0008006" key="3">
    <source>
        <dbReference type="Google" id="ProtNLM"/>
    </source>
</evidence>
<dbReference type="RefSeq" id="WP_013703555.1">
    <property type="nucleotide sequence ID" value="NC_015387.1"/>
</dbReference>
<proteinExistence type="predicted"/>
<dbReference type="InterPro" id="IPR038695">
    <property type="entry name" value="Saro_0823-like_sf"/>
</dbReference>
<reference evidence="1 2" key="1">
    <citation type="journal article" date="2012" name="Stand. Genomic Sci.">
        <title>Complete genome sequence of the aerobic, heterotroph Marinithermus hydrothermalis type strain (T1(T)) from a deep-sea hydrothermal vent chimney.</title>
        <authorList>
            <person name="Copeland A."/>
            <person name="Gu W."/>
            <person name="Yasawong M."/>
            <person name="Lapidus A."/>
            <person name="Lucas S."/>
            <person name="Deshpande S."/>
            <person name="Pagani I."/>
            <person name="Tapia R."/>
            <person name="Cheng J.F."/>
            <person name="Goodwin L.A."/>
            <person name="Pitluck S."/>
            <person name="Liolios K."/>
            <person name="Ivanova N."/>
            <person name="Mavromatis K."/>
            <person name="Mikhailova N."/>
            <person name="Pati A."/>
            <person name="Chen A."/>
            <person name="Palaniappan K."/>
            <person name="Land M."/>
            <person name="Pan C."/>
            <person name="Brambilla E.M."/>
            <person name="Rohde M."/>
            <person name="Tindall B.J."/>
            <person name="Sikorski J."/>
            <person name="Goker M."/>
            <person name="Detter J.C."/>
            <person name="Bristow J."/>
            <person name="Eisen J.A."/>
            <person name="Markowitz V."/>
            <person name="Hugenholtz P."/>
            <person name="Kyrpides N.C."/>
            <person name="Klenk H.P."/>
            <person name="Woyke T."/>
        </authorList>
    </citation>
    <scope>NUCLEOTIDE SEQUENCE [LARGE SCALE GENOMIC DNA]</scope>
    <source>
        <strain evidence="2">DSM 14884 / JCM 11576 / T1</strain>
    </source>
</reference>
<keyword evidence="2" id="KW-1185">Reference proteome</keyword>
<dbReference type="InterPro" id="IPR003795">
    <property type="entry name" value="DUF192"/>
</dbReference>
<dbReference type="Gene3D" id="2.60.120.1140">
    <property type="entry name" value="Protein of unknown function DUF192"/>
    <property type="match status" value="1"/>
</dbReference>
<dbReference type="OrthoDB" id="5526466at2"/>
<dbReference type="Proteomes" id="UP000007030">
    <property type="component" value="Chromosome"/>
</dbReference>
<sequence>MARLKWLLIGMLSFLGAYGYFVAFQLQSRVPPGPKFPEGTLLVVTSERTLELVVEIADTPERWARGLMFRDSLPEDRGMVFLFPRTTDTGFWMKNTRIPLSIAFFDGEGVILRIMDMEPCLADPCPVYTPGVAYRGALEVNQGWFERHGVREGDYVSLVSVPPR</sequence>
<dbReference type="KEGG" id="mhd:Marky_0753"/>
<dbReference type="STRING" id="869210.Marky_0753"/>
<dbReference type="HOGENOM" id="CLU_097039_0_2_0"/>
<dbReference type="AlphaFoldDB" id="F2NM33"/>